<dbReference type="AlphaFoldDB" id="A0AAN4W5K6"/>
<evidence type="ECO:0008006" key="3">
    <source>
        <dbReference type="Google" id="ProtNLM"/>
    </source>
</evidence>
<organism evidence="1 2">
    <name type="scientific">Persicobacter diffluens</name>
    <dbReference type="NCBI Taxonomy" id="981"/>
    <lineage>
        <taxon>Bacteria</taxon>
        <taxon>Pseudomonadati</taxon>
        <taxon>Bacteroidota</taxon>
        <taxon>Cytophagia</taxon>
        <taxon>Cytophagales</taxon>
        <taxon>Persicobacteraceae</taxon>
        <taxon>Persicobacter</taxon>
    </lineage>
</organism>
<gene>
    <name evidence="1" type="ORF">PEDI_55320</name>
</gene>
<dbReference type="EMBL" id="BQKE01000009">
    <property type="protein sequence ID" value="GJM64980.1"/>
    <property type="molecule type" value="Genomic_DNA"/>
</dbReference>
<protein>
    <recommendedName>
        <fullName evidence="3">Ribbon-helix-helix protein, CopG family</fullName>
    </recommendedName>
</protein>
<accession>A0AAN4W5K6</accession>
<sequence length="55" mass="6492">MKNEKTVRVTKGIALHEQIWEKLSQLADKEGRSRNNYMERIILEHLDTLEQKAKA</sequence>
<dbReference type="Proteomes" id="UP001310022">
    <property type="component" value="Unassembled WGS sequence"/>
</dbReference>
<dbReference type="RefSeq" id="WP_338240048.1">
    <property type="nucleotide sequence ID" value="NZ_BQKE01000009.1"/>
</dbReference>
<dbReference type="GO" id="GO:0006355">
    <property type="term" value="P:regulation of DNA-templated transcription"/>
    <property type="evidence" value="ECO:0007669"/>
    <property type="project" value="InterPro"/>
</dbReference>
<dbReference type="SUPFAM" id="SSF47598">
    <property type="entry name" value="Ribbon-helix-helix"/>
    <property type="match status" value="1"/>
</dbReference>
<evidence type="ECO:0000313" key="1">
    <source>
        <dbReference type="EMBL" id="GJM64980.1"/>
    </source>
</evidence>
<proteinExistence type="predicted"/>
<keyword evidence="2" id="KW-1185">Reference proteome</keyword>
<evidence type="ECO:0000313" key="2">
    <source>
        <dbReference type="Proteomes" id="UP001310022"/>
    </source>
</evidence>
<dbReference type="InterPro" id="IPR010985">
    <property type="entry name" value="Ribbon_hlx_hlx"/>
</dbReference>
<comment type="caution">
    <text evidence="1">The sequence shown here is derived from an EMBL/GenBank/DDBJ whole genome shotgun (WGS) entry which is preliminary data.</text>
</comment>
<reference evidence="1 2" key="1">
    <citation type="submission" date="2021-12" db="EMBL/GenBank/DDBJ databases">
        <title>Genome sequencing of bacteria with rrn-lacking chromosome and rrn-plasmid.</title>
        <authorList>
            <person name="Anda M."/>
            <person name="Iwasaki W."/>
        </authorList>
    </citation>
    <scope>NUCLEOTIDE SEQUENCE [LARGE SCALE GENOMIC DNA]</scope>
    <source>
        <strain evidence="1 2">NBRC 15940</strain>
    </source>
</reference>
<name>A0AAN4W5K6_9BACT</name>